<protein>
    <recommendedName>
        <fullName evidence="4">Neuropeptide-Like Protein</fullName>
    </recommendedName>
</protein>
<sequence>MLKLWSILSLALVVLMAVQLTTASVVGESVPASAGQVDYDALAAKIDLLRPQRYWKRAHNIDTRALSQFKNCYFSPIQCVLMERRRK</sequence>
<reference evidence="3" key="1">
    <citation type="submission" date="2010-08" db="EMBL/GenBank/DDBJ databases">
        <authorList>
            <consortium name="Caenorhabditis japonica Sequencing Consortium"/>
            <person name="Wilson R.K."/>
        </authorList>
    </citation>
    <scope>NUCLEOTIDE SEQUENCE [LARGE SCALE GENOMIC DNA]</scope>
    <source>
        <strain evidence="3">DF5081</strain>
    </source>
</reference>
<dbReference type="Proteomes" id="UP000005237">
    <property type="component" value="Unassembled WGS sequence"/>
</dbReference>
<feature type="chain" id="PRO_5035815961" description="Neuropeptide-Like Protein" evidence="1">
    <location>
        <begin position="24"/>
        <end position="87"/>
    </location>
</feature>
<reference evidence="2" key="2">
    <citation type="submission" date="2022-06" db="UniProtKB">
        <authorList>
            <consortium name="EnsemblMetazoa"/>
        </authorList>
    </citation>
    <scope>IDENTIFICATION</scope>
    <source>
        <strain evidence="2">DF5081</strain>
    </source>
</reference>
<evidence type="ECO:0000313" key="3">
    <source>
        <dbReference type="Proteomes" id="UP000005237"/>
    </source>
</evidence>
<dbReference type="EnsemblMetazoa" id="CJA28681.1">
    <property type="protein sequence ID" value="CJA28681.1"/>
    <property type="gene ID" value="WBGene00184255"/>
</dbReference>
<evidence type="ECO:0000256" key="1">
    <source>
        <dbReference type="SAM" id="SignalP"/>
    </source>
</evidence>
<keyword evidence="3" id="KW-1185">Reference proteome</keyword>
<keyword evidence="1" id="KW-0732">Signal</keyword>
<dbReference type="AlphaFoldDB" id="A0A8R1IBL8"/>
<evidence type="ECO:0000313" key="2">
    <source>
        <dbReference type="EnsemblMetazoa" id="CJA28681.1"/>
    </source>
</evidence>
<proteinExistence type="predicted"/>
<organism evidence="2 3">
    <name type="scientific">Caenorhabditis japonica</name>
    <dbReference type="NCBI Taxonomy" id="281687"/>
    <lineage>
        <taxon>Eukaryota</taxon>
        <taxon>Metazoa</taxon>
        <taxon>Ecdysozoa</taxon>
        <taxon>Nematoda</taxon>
        <taxon>Chromadorea</taxon>
        <taxon>Rhabditida</taxon>
        <taxon>Rhabditina</taxon>
        <taxon>Rhabditomorpha</taxon>
        <taxon>Rhabditoidea</taxon>
        <taxon>Rhabditidae</taxon>
        <taxon>Peloderinae</taxon>
        <taxon>Caenorhabditis</taxon>
    </lineage>
</organism>
<accession>A0A8R1IBL8</accession>
<evidence type="ECO:0008006" key="4">
    <source>
        <dbReference type="Google" id="ProtNLM"/>
    </source>
</evidence>
<name>A0A8R1IBL8_CAEJA</name>
<feature type="signal peptide" evidence="1">
    <location>
        <begin position="1"/>
        <end position="23"/>
    </location>
</feature>